<gene>
    <name evidence="14" type="ORF">Abin_006_236</name>
</gene>
<dbReference type="SMART" id="SM00388">
    <property type="entry name" value="HisKA"/>
    <property type="match status" value="1"/>
</dbReference>
<dbReference type="GO" id="GO:0016301">
    <property type="term" value="F:kinase activity"/>
    <property type="evidence" value="ECO:0007669"/>
    <property type="project" value="UniProtKB-KW"/>
</dbReference>
<evidence type="ECO:0000256" key="3">
    <source>
        <dbReference type="ARBA" id="ARBA00012438"/>
    </source>
</evidence>
<evidence type="ECO:0000256" key="5">
    <source>
        <dbReference type="ARBA" id="ARBA00022679"/>
    </source>
</evidence>
<dbReference type="Proteomes" id="UP000032673">
    <property type="component" value="Unassembled WGS sequence"/>
</dbReference>
<keyword evidence="4" id="KW-0597">Phosphoprotein</keyword>
<dbReference type="SUPFAM" id="SSF55874">
    <property type="entry name" value="ATPase domain of HSP90 chaperone/DNA topoisomerase II/histidine kinase"/>
    <property type="match status" value="1"/>
</dbReference>
<evidence type="ECO:0000313" key="14">
    <source>
        <dbReference type="EMBL" id="GAN62246.1"/>
    </source>
</evidence>
<organism evidence="14 15">
    <name type="scientific">Acetobacter indonesiensis</name>
    <dbReference type="NCBI Taxonomy" id="104101"/>
    <lineage>
        <taxon>Bacteria</taxon>
        <taxon>Pseudomonadati</taxon>
        <taxon>Pseudomonadota</taxon>
        <taxon>Alphaproteobacteria</taxon>
        <taxon>Acetobacterales</taxon>
        <taxon>Acetobacteraceae</taxon>
        <taxon>Acetobacter</taxon>
    </lineage>
</organism>
<feature type="transmembrane region" description="Helical" evidence="11">
    <location>
        <begin position="164"/>
        <end position="190"/>
    </location>
</feature>
<keyword evidence="15" id="KW-1185">Reference proteome</keyword>
<dbReference type="PANTHER" id="PTHR45436:SF8">
    <property type="entry name" value="HISTIDINE KINASE"/>
    <property type="match status" value="1"/>
</dbReference>
<dbReference type="Pfam" id="PF02518">
    <property type="entry name" value="HATPase_c"/>
    <property type="match status" value="1"/>
</dbReference>
<feature type="domain" description="HAMP" evidence="13">
    <location>
        <begin position="184"/>
        <end position="237"/>
    </location>
</feature>
<dbReference type="PRINTS" id="PR00344">
    <property type="entry name" value="BCTRLSENSOR"/>
</dbReference>
<sequence>MSKTGQRSIKRLVASSSFRIVTLFSVFFVFSGMLVTSLSGLHSQSLLRQQLEQTVQNEGEETFASAGGRDVTHLLPVVQGFVLHEPGFFYLLQDRNQTVVAGNMLHLRPVAGPRWLAWAHRLPRSENQSRVYGVGYKLTDGGYYFVGIDASPLARLKHALWTTVLWGIVGFGILGVAGGLLLSHVVLHWIESISLTARSIMRGNMARRIPLRGTGDELDHLSQSLNALFAQNEALINSLHQVSNDIAHDMRRPLSRVRNILDQTLEKDMTLPQVKSQIGLSIEHLDSALEIFSSLLKLAQLESGTWKDSVETLDMAELVDGVLEPYYSVVEDQAQTLSVSIVPVKPIAGHRVLLRQAIANLIENAITYSGKNSIITVSVFPSGQQTCVVVADNGIGIPTHDYKRVFERFVRLDQSRNQQGNGLGLSLVQAIVRLHGGTIVLSDNAPGLKCTLSLPIFRKNGVRA</sequence>
<dbReference type="CDD" id="cd06225">
    <property type="entry name" value="HAMP"/>
    <property type="match status" value="1"/>
</dbReference>
<keyword evidence="10 11" id="KW-0472">Membrane</keyword>
<keyword evidence="5" id="KW-0808">Transferase</keyword>
<dbReference type="InterPro" id="IPR003661">
    <property type="entry name" value="HisK_dim/P_dom"/>
</dbReference>
<dbReference type="InterPro" id="IPR036097">
    <property type="entry name" value="HisK_dim/P_sf"/>
</dbReference>
<evidence type="ECO:0000259" key="13">
    <source>
        <dbReference type="PROSITE" id="PS50885"/>
    </source>
</evidence>
<feature type="domain" description="Histidine kinase" evidence="12">
    <location>
        <begin position="245"/>
        <end position="458"/>
    </location>
</feature>
<dbReference type="Gene3D" id="3.30.565.10">
    <property type="entry name" value="Histidine kinase-like ATPase, C-terminal domain"/>
    <property type="match status" value="1"/>
</dbReference>
<dbReference type="EMBL" id="BAMW01000006">
    <property type="protein sequence ID" value="GAN62246.1"/>
    <property type="molecule type" value="Genomic_DNA"/>
</dbReference>
<evidence type="ECO:0000256" key="10">
    <source>
        <dbReference type="ARBA" id="ARBA00023136"/>
    </source>
</evidence>
<accession>A0ABQ0K466</accession>
<dbReference type="Gene3D" id="6.10.340.10">
    <property type="match status" value="1"/>
</dbReference>
<dbReference type="InterPro" id="IPR050428">
    <property type="entry name" value="TCS_sensor_his_kinase"/>
</dbReference>
<feature type="transmembrane region" description="Helical" evidence="11">
    <location>
        <begin position="20"/>
        <end position="41"/>
    </location>
</feature>
<name>A0ABQ0K466_9PROT</name>
<comment type="caution">
    <text evidence="14">The sequence shown here is derived from an EMBL/GenBank/DDBJ whole genome shotgun (WGS) entry which is preliminary data.</text>
</comment>
<dbReference type="PANTHER" id="PTHR45436">
    <property type="entry name" value="SENSOR HISTIDINE KINASE YKOH"/>
    <property type="match status" value="1"/>
</dbReference>
<proteinExistence type="predicted"/>
<dbReference type="InterPro" id="IPR036890">
    <property type="entry name" value="HATPase_C_sf"/>
</dbReference>
<dbReference type="InterPro" id="IPR005467">
    <property type="entry name" value="His_kinase_dom"/>
</dbReference>
<evidence type="ECO:0000256" key="2">
    <source>
        <dbReference type="ARBA" id="ARBA00004370"/>
    </source>
</evidence>
<dbReference type="Pfam" id="PF00672">
    <property type="entry name" value="HAMP"/>
    <property type="match status" value="1"/>
</dbReference>
<evidence type="ECO:0000256" key="4">
    <source>
        <dbReference type="ARBA" id="ARBA00022553"/>
    </source>
</evidence>
<keyword evidence="9" id="KW-0902">Two-component regulatory system</keyword>
<evidence type="ECO:0000259" key="12">
    <source>
        <dbReference type="PROSITE" id="PS50109"/>
    </source>
</evidence>
<evidence type="ECO:0000256" key="8">
    <source>
        <dbReference type="ARBA" id="ARBA00022989"/>
    </source>
</evidence>
<dbReference type="CDD" id="cd00075">
    <property type="entry name" value="HATPase"/>
    <property type="match status" value="1"/>
</dbReference>
<keyword evidence="7 14" id="KW-0418">Kinase</keyword>
<evidence type="ECO:0000256" key="11">
    <source>
        <dbReference type="SAM" id="Phobius"/>
    </source>
</evidence>
<evidence type="ECO:0000256" key="7">
    <source>
        <dbReference type="ARBA" id="ARBA00022777"/>
    </source>
</evidence>
<comment type="subcellular location">
    <subcellularLocation>
        <location evidence="2">Membrane</location>
    </subcellularLocation>
</comment>
<dbReference type="InterPro" id="IPR003660">
    <property type="entry name" value="HAMP_dom"/>
</dbReference>
<dbReference type="CDD" id="cd00082">
    <property type="entry name" value="HisKA"/>
    <property type="match status" value="1"/>
</dbReference>
<keyword evidence="6 11" id="KW-0812">Transmembrane</keyword>
<dbReference type="SUPFAM" id="SSF47384">
    <property type="entry name" value="Homodimeric domain of signal transducing histidine kinase"/>
    <property type="match status" value="1"/>
</dbReference>
<evidence type="ECO:0000313" key="15">
    <source>
        <dbReference type="Proteomes" id="UP000032673"/>
    </source>
</evidence>
<dbReference type="RefSeq" id="WP_048844746.1">
    <property type="nucleotide sequence ID" value="NZ_BAMW01000006.1"/>
</dbReference>
<protein>
    <recommendedName>
        <fullName evidence="3">histidine kinase</fullName>
        <ecNumber evidence="3">2.7.13.3</ecNumber>
    </recommendedName>
</protein>
<reference evidence="14 15" key="1">
    <citation type="submission" date="2012-11" db="EMBL/GenBank/DDBJ databases">
        <title>Whole genome sequence of Acetobacter indonesiensis 5H-1.</title>
        <authorList>
            <person name="Azuma Y."/>
            <person name="Higashiura N."/>
            <person name="Hirakawa H."/>
            <person name="Matsushita K."/>
        </authorList>
    </citation>
    <scope>NUCLEOTIDE SEQUENCE [LARGE SCALE GENOMIC DNA]</scope>
    <source>
        <strain evidence="14 15">5H-1</strain>
    </source>
</reference>
<dbReference type="PROSITE" id="PS50109">
    <property type="entry name" value="HIS_KIN"/>
    <property type="match status" value="1"/>
</dbReference>
<dbReference type="InterPro" id="IPR003594">
    <property type="entry name" value="HATPase_dom"/>
</dbReference>
<comment type="catalytic activity">
    <reaction evidence="1">
        <text>ATP + protein L-histidine = ADP + protein N-phospho-L-histidine.</text>
        <dbReference type="EC" id="2.7.13.3"/>
    </reaction>
</comment>
<evidence type="ECO:0000256" key="6">
    <source>
        <dbReference type="ARBA" id="ARBA00022692"/>
    </source>
</evidence>
<dbReference type="PROSITE" id="PS50885">
    <property type="entry name" value="HAMP"/>
    <property type="match status" value="1"/>
</dbReference>
<dbReference type="InterPro" id="IPR004358">
    <property type="entry name" value="Sig_transdc_His_kin-like_C"/>
</dbReference>
<dbReference type="SMART" id="SM00387">
    <property type="entry name" value="HATPase_c"/>
    <property type="match status" value="1"/>
</dbReference>
<keyword evidence="8 11" id="KW-1133">Transmembrane helix</keyword>
<evidence type="ECO:0000256" key="1">
    <source>
        <dbReference type="ARBA" id="ARBA00000085"/>
    </source>
</evidence>
<evidence type="ECO:0000256" key="9">
    <source>
        <dbReference type="ARBA" id="ARBA00023012"/>
    </source>
</evidence>
<dbReference type="EC" id="2.7.13.3" evidence="3"/>